<dbReference type="SMART" id="SM00710">
    <property type="entry name" value="PbH1"/>
    <property type="match status" value="7"/>
</dbReference>
<evidence type="ECO:0000256" key="1">
    <source>
        <dbReference type="ARBA" id="ARBA00004906"/>
    </source>
</evidence>
<proteinExistence type="predicted"/>
<dbReference type="InterPro" id="IPR011050">
    <property type="entry name" value="Pectin_lyase_fold/virulence"/>
</dbReference>
<name>A0ABD5PY71_9EURY</name>
<evidence type="ECO:0000313" key="6">
    <source>
        <dbReference type="Proteomes" id="UP001595945"/>
    </source>
</evidence>
<dbReference type="GeneID" id="73045513"/>
<evidence type="ECO:0000259" key="4">
    <source>
        <dbReference type="Pfam" id="PF13229"/>
    </source>
</evidence>
<accession>A0ABD5PY71</accession>
<dbReference type="InterPro" id="IPR051550">
    <property type="entry name" value="SCF-Subunits/Alg-Epimerases"/>
</dbReference>
<keyword evidence="2" id="KW-0677">Repeat</keyword>
<keyword evidence="6" id="KW-1185">Reference proteome</keyword>
<dbReference type="PANTHER" id="PTHR22990:SF15">
    <property type="entry name" value="F-BOX ONLY PROTEIN 10"/>
    <property type="match status" value="1"/>
</dbReference>
<dbReference type="NCBIfam" id="TIGR03804">
    <property type="entry name" value="para_beta_helix"/>
    <property type="match status" value="2"/>
</dbReference>
<evidence type="ECO:0000313" key="5">
    <source>
        <dbReference type="EMBL" id="MFC4823436.1"/>
    </source>
</evidence>
<dbReference type="InterPro" id="IPR006626">
    <property type="entry name" value="PbH1"/>
</dbReference>
<dbReference type="AlphaFoldDB" id="A0ABD5PY71"/>
<dbReference type="SUPFAM" id="SSF51126">
    <property type="entry name" value="Pectin lyase-like"/>
    <property type="match status" value="1"/>
</dbReference>
<dbReference type="RefSeq" id="WP_254267091.1">
    <property type="nucleotide sequence ID" value="NZ_CP100400.1"/>
</dbReference>
<dbReference type="InterPro" id="IPR012334">
    <property type="entry name" value="Pectin_lyas_fold"/>
</dbReference>
<reference evidence="5 6" key="1">
    <citation type="journal article" date="2019" name="Int. J. Syst. Evol. Microbiol.">
        <title>The Global Catalogue of Microorganisms (GCM) 10K type strain sequencing project: providing services to taxonomists for standard genome sequencing and annotation.</title>
        <authorList>
            <consortium name="The Broad Institute Genomics Platform"/>
            <consortium name="The Broad Institute Genome Sequencing Center for Infectious Disease"/>
            <person name="Wu L."/>
            <person name="Ma J."/>
        </authorList>
    </citation>
    <scope>NUCLEOTIDE SEQUENCE [LARGE SCALE GENOMIC DNA]</scope>
    <source>
        <strain evidence="5 6">XZYJ18</strain>
    </source>
</reference>
<organism evidence="5 6">
    <name type="scientific">Halorussus aquaticus</name>
    <dbReference type="NCBI Taxonomy" id="2953748"/>
    <lineage>
        <taxon>Archaea</taxon>
        <taxon>Methanobacteriati</taxon>
        <taxon>Methanobacteriota</taxon>
        <taxon>Stenosarchaea group</taxon>
        <taxon>Halobacteria</taxon>
        <taxon>Halobacteriales</taxon>
        <taxon>Haladaptataceae</taxon>
        <taxon>Halorussus</taxon>
    </lineage>
</organism>
<dbReference type="Proteomes" id="UP001595945">
    <property type="component" value="Unassembled WGS sequence"/>
</dbReference>
<evidence type="ECO:0000256" key="2">
    <source>
        <dbReference type="ARBA" id="ARBA00022737"/>
    </source>
</evidence>
<dbReference type="EMBL" id="JBHSHT010000001">
    <property type="protein sequence ID" value="MFC4823436.1"/>
    <property type="molecule type" value="Genomic_DNA"/>
</dbReference>
<dbReference type="InterPro" id="IPR039448">
    <property type="entry name" value="Beta_helix"/>
</dbReference>
<evidence type="ECO:0000256" key="3">
    <source>
        <dbReference type="ARBA" id="ARBA00022786"/>
    </source>
</evidence>
<gene>
    <name evidence="5" type="ORF">ACFO9K_04090</name>
</gene>
<comment type="caution">
    <text evidence="5">The sequence shown here is derived from an EMBL/GenBank/DDBJ whole genome shotgun (WGS) entry which is preliminary data.</text>
</comment>
<dbReference type="PANTHER" id="PTHR22990">
    <property type="entry name" value="F-BOX ONLY PROTEIN"/>
    <property type="match status" value="1"/>
</dbReference>
<dbReference type="InterPro" id="IPR022441">
    <property type="entry name" value="Para_beta_helix_rpt-2"/>
</dbReference>
<dbReference type="Gene3D" id="2.160.20.10">
    <property type="entry name" value="Single-stranded right-handed beta-helix, Pectin lyase-like"/>
    <property type="match status" value="1"/>
</dbReference>
<feature type="domain" description="Right handed beta helix" evidence="4">
    <location>
        <begin position="90"/>
        <end position="240"/>
    </location>
</feature>
<dbReference type="Pfam" id="PF13229">
    <property type="entry name" value="Beta_helix"/>
    <property type="match status" value="1"/>
</dbReference>
<protein>
    <submittedName>
        <fullName evidence="5">Nitrous oxide reductase family maturation protein NosD</fullName>
    </submittedName>
</protein>
<comment type="pathway">
    <text evidence="1">Protein modification; protein ubiquitination.</text>
</comment>
<sequence>MGTESARGSGDAPASSRLAVLAAVSLLVASGVAGATAGVAPSTTDAPTQQAEGVTEVRSCTTITEPGEYVLVADVENASETCIEIEADRVRLRGAGHTLDGSDSRFARHTGIRATGASDVVVSNVTLTDWGYAGVYLRGVTESRVRNVTVNDSDFGITVRSSREVRIAESNATNNSDAGIDVSTTRESVVADNVVADNQVGISLTTGSRQNRVVGNAIRDNRLGVVVSNSNDNVVSDNAFCGNRRAIVRPEQPRGNAFEDNRDC</sequence>
<keyword evidence="3" id="KW-0833">Ubl conjugation pathway</keyword>